<feature type="compositionally biased region" description="Polar residues" evidence="8">
    <location>
        <begin position="862"/>
        <end position="873"/>
    </location>
</feature>
<feature type="region of interest" description="Disordered" evidence="8">
    <location>
        <begin position="1161"/>
        <end position="1300"/>
    </location>
</feature>
<dbReference type="Proteomes" id="UP001154114">
    <property type="component" value="Chromosome 4"/>
</dbReference>
<dbReference type="EMBL" id="LR824007">
    <property type="protein sequence ID" value="CAH0602857.1"/>
    <property type="molecule type" value="Genomic_DNA"/>
</dbReference>
<dbReference type="SMART" id="SM01051">
    <property type="entry name" value="CAMSAP_CKK"/>
    <property type="match status" value="1"/>
</dbReference>
<evidence type="ECO:0000256" key="8">
    <source>
        <dbReference type="SAM" id="MobiDB-lite"/>
    </source>
</evidence>
<dbReference type="SUPFAM" id="SSF50346">
    <property type="entry name" value="PRC-barrel domain"/>
    <property type="match status" value="1"/>
</dbReference>
<feature type="compositionally biased region" description="Basic and acidic residues" evidence="8">
    <location>
        <begin position="909"/>
        <end position="923"/>
    </location>
</feature>
<gene>
    <name evidence="11" type="ORF">CINC_LOCUS10195</name>
</gene>
<organism evidence="11 12">
    <name type="scientific">Chrysodeixis includens</name>
    <name type="common">Soybean looper</name>
    <name type="synonym">Pseudoplusia includens</name>
    <dbReference type="NCBI Taxonomy" id="689277"/>
    <lineage>
        <taxon>Eukaryota</taxon>
        <taxon>Metazoa</taxon>
        <taxon>Ecdysozoa</taxon>
        <taxon>Arthropoda</taxon>
        <taxon>Hexapoda</taxon>
        <taxon>Insecta</taxon>
        <taxon>Pterygota</taxon>
        <taxon>Neoptera</taxon>
        <taxon>Endopterygota</taxon>
        <taxon>Lepidoptera</taxon>
        <taxon>Glossata</taxon>
        <taxon>Ditrysia</taxon>
        <taxon>Noctuoidea</taxon>
        <taxon>Noctuidae</taxon>
        <taxon>Plusiinae</taxon>
        <taxon>Chrysodeixis</taxon>
    </lineage>
</organism>
<dbReference type="Pfam" id="PF17095">
    <property type="entry name" value="CAMSAP_CC1"/>
    <property type="match status" value="1"/>
</dbReference>
<keyword evidence="2" id="KW-0963">Cytoplasm</keyword>
<dbReference type="Pfam" id="PF08683">
    <property type="entry name" value="CAMSAP_CKK"/>
    <property type="match status" value="1"/>
</dbReference>
<feature type="compositionally biased region" description="Low complexity" evidence="8">
    <location>
        <begin position="1247"/>
        <end position="1265"/>
    </location>
</feature>
<feature type="region of interest" description="Disordered" evidence="8">
    <location>
        <begin position="1082"/>
        <end position="1142"/>
    </location>
</feature>
<evidence type="ECO:0000256" key="4">
    <source>
        <dbReference type="ARBA" id="ARBA00023054"/>
    </source>
</evidence>
<accession>A0A9P0FW09</accession>
<keyword evidence="4 7" id="KW-0175">Coiled coil</keyword>
<keyword evidence="5" id="KW-0206">Cytoskeleton</keyword>
<evidence type="ECO:0000256" key="5">
    <source>
        <dbReference type="ARBA" id="ARBA00023212"/>
    </source>
</evidence>
<evidence type="ECO:0000256" key="7">
    <source>
        <dbReference type="SAM" id="Coils"/>
    </source>
</evidence>
<dbReference type="OrthoDB" id="2125658at2759"/>
<dbReference type="GO" id="GO:0030507">
    <property type="term" value="F:spectrin binding"/>
    <property type="evidence" value="ECO:0007669"/>
    <property type="project" value="InterPro"/>
</dbReference>
<feature type="compositionally biased region" description="Pro residues" evidence="8">
    <location>
        <begin position="798"/>
        <end position="820"/>
    </location>
</feature>
<dbReference type="InterPro" id="IPR031372">
    <property type="entry name" value="CAMSAP_CC1"/>
</dbReference>
<dbReference type="SUPFAM" id="SSF47576">
    <property type="entry name" value="Calponin-homology domain, CH-domain"/>
    <property type="match status" value="1"/>
</dbReference>
<dbReference type="InterPro" id="IPR001715">
    <property type="entry name" value="CH_dom"/>
</dbReference>
<feature type="region of interest" description="Disordered" evidence="8">
    <location>
        <begin position="850"/>
        <end position="972"/>
    </location>
</feature>
<dbReference type="InterPro" id="IPR011033">
    <property type="entry name" value="PRC_barrel-like_sf"/>
</dbReference>
<dbReference type="Pfam" id="PF25532">
    <property type="entry name" value="CH_CAMSAP2_N"/>
    <property type="match status" value="1"/>
</dbReference>
<evidence type="ECO:0000256" key="2">
    <source>
        <dbReference type="ARBA" id="ARBA00022490"/>
    </source>
</evidence>
<feature type="coiled-coil region" evidence="7">
    <location>
        <begin position="465"/>
        <end position="506"/>
    </location>
</feature>
<evidence type="ECO:0000256" key="3">
    <source>
        <dbReference type="ARBA" id="ARBA00022701"/>
    </source>
</evidence>
<feature type="compositionally biased region" description="Low complexity" evidence="8">
    <location>
        <begin position="669"/>
        <end position="683"/>
    </location>
</feature>
<evidence type="ECO:0000259" key="9">
    <source>
        <dbReference type="PROSITE" id="PS50021"/>
    </source>
</evidence>
<feature type="compositionally biased region" description="Basic residues" evidence="8">
    <location>
        <begin position="897"/>
        <end position="908"/>
    </location>
</feature>
<dbReference type="InterPro" id="IPR032940">
    <property type="entry name" value="CAMSAP"/>
</dbReference>
<comment type="similarity">
    <text evidence="6">Belongs to the CAMSAP1 family.</text>
</comment>
<keyword evidence="12" id="KW-1185">Reference proteome</keyword>
<feature type="region of interest" description="Disordered" evidence="8">
    <location>
        <begin position="425"/>
        <end position="461"/>
    </location>
</feature>
<dbReference type="InterPro" id="IPR058042">
    <property type="entry name" value="CAMSAP_N"/>
</dbReference>
<comment type="subcellular location">
    <subcellularLocation>
        <location evidence="1">Cytoplasm</location>
        <location evidence="1">Cytoskeleton</location>
    </subcellularLocation>
</comment>
<feature type="compositionally biased region" description="Low complexity" evidence="8">
    <location>
        <begin position="650"/>
        <end position="660"/>
    </location>
</feature>
<sequence length="1434" mass="161496">MVAMVASASGYGTLRRFLSVPEGQHSAAEAGIGPSNSVAVSSKQRASIKWLLSKAFNNRVPDNLQEPFYRDHEEQEHLKPPIVGGLANAELYCLALANMYSDPNYHSLNHWNILQTFARKGVHVPDPPDCSLTETVLIQTNPLKMSAHMAVIEALMVLYAREVVTPDRVAAAAQRFGAGAPPLTGSAAPHEDGILCWINAACAALNKAEEDSTSHVPMLKSLQEVCDGTALAALISFYCPEALPRAAVRVGRMASIQDCLHNLMLVHDFCRTALPHDVFHMMPEDVTYMRGSMRQNLVAMLADLFNMLEVHPVKSVKYPGSGIQSQFGHDEPTERRKSTSFSTPPPNTTTWQQQFMQQEHQPNGDDLTDDVNNPSSGGQMAAQLNNIRLKLEEKRRRIEQEKRRMEVAVNRQRQQLGQQAFLQAVTRGKGARTPADDDNKQDPPALQDMVVEPPSQRDSVDTAVLEQYQQSIAKMNSSLQDIQSDIARLASQQTQLQQQQQQQQAKQLFQQPQLQPQMQMQPQLPQMQPQMPQMQQQPQQPQPPQSPYQMQHQQQYQPNIPQLHSQFSSQHNVSRPGLSSFGSTPHIPREFQHQQLQQVQQQHQQQQQFYNYEQQQQQQYPQYQYREIEDYGRQQFYLHDAAPAPRRTWAQHAQQQQQQQHETELRGWQLHQQHQQNHQQHQQFGPSTPEPPQRTWKSPSPQPPPDRNWQPQQGFVLHDRTNQQPFQVHYNNDRYQNGTENIREPQNHLSYTVINPNQYVSQSPPLSGSPQRRARTPQRQGSLPDARRPDPVSLQQLPPAPHPPRSPHRPAPAPHPAPPPDDMEPQNISFIGNAEDDALRQGINRLNISSGTRTYRIPSPTRPSLSRNSFQQLEQEEASEPNEKGFYISFDNDQPKRPKPPLRAKRGSPKKERSTDISPERSPENTWNERLPQPAHEEEFVVHRNTGLEQTIRSNDVSSERRETPPRERPQRVNNAEPAALVIGELNPDPNSAEEMERKKERIMLLSLQRRQRADEARARAEAAAAARRARDESAAELKLQRKEEQARRRQAILQQYKLKKAIEEAEREGKVLDRTEFLEGMGRVGAAPPPSSSSSNTGGARLRGRQAARARPKTIHVDSSALHAAEPKHPSTPLAAGGTMRRDYYRGSQDSLAERAGLYRESPVEDRGGMSPGSASSGPLGRRGSCKTSRERVNEEPQSSRGRSKYSSYQSNFKAGRKSSSLMNLCDSGLGRATPPRRAASPGVRALGSPASGPGSLPGSLPGAIGKRRHHNNNDDTSDVSSTHSSIMDYSGPRLYKQPTTKSNRGIMLNAVEYCVFPGAVNAEAKRRVLEEIARSESKHFLVLFRDAGCQFRALYSYCPDIEQVAKLYGTGPKHVNDRMFDKFFKYNSGSKCFSQVHTKHLTVTIDAFTIHNSLWQGKKVQLPSKKDMALVI</sequence>
<dbReference type="GO" id="GO:0007026">
    <property type="term" value="P:negative regulation of microtubule depolymerization"/>
    <property type="evidence" value="ECO:0007669"/>
    <property type="project" value="TreeGrafter"/>
</dbReference>
<dbReference type="GO" id="GO:0036449">
    <property type="term" value="C:microtubule minus-end"/>
    <property type="evidence" value="ECO:0007669"/>
    <property type="project" value="TreeGrafter"/>
</dbReference>
<evidence type="ECO:0000313" key="11">
    <source>
        <dbReference type="EMBL" id="CAH0602857.1"/>
    </source>
</evidence>
<dbReference type="FunFam" id="3.10.20.360:FF:000002">
    <property type="entry name" value="Patronin, isoform M"/>
    <property type="match status" value="1"/>
</dbReference>
<dbReference type="PROSITE" id="PS50021">
    <property type="entry name" value="CH"/>
    <property type="match status" value="1"/>
</dbReference>
<evidence type="ECO:0000259" key="10">
    <source>
        <dbReference type="PROSITE" id="PS51508"/>
    </source>
</evidence>
<dbReference type="InterPro" id="IPR036872">
    <property type="entry name" value="CH_dom_sf"/>
</dbReference>
<dbReference type="Gene3D" id="3.10.20.360">
    <property type="entry name" value="CKK domain"/>
    <property type="match status" value="1"/>
</dbReference>
<dbReference type="InterPro" id="IPR038209">
    <property type="entry name" value="CKK_dom_sf"/>
</dbReference>
<feature type="region of interest" description="Disordered" evidence="8">
    <location>
        <begin position="319"/>
        <end position="386"/>
    </location>
</feature>
<feature type="compositionally biased region" description="Basic and acidic residues" evidence="8">
    <location>
        <begin position="328"/>
        <end position="337"/>
    </location>
</feature>
<feature type="compositionally biased region" description="Low complexity" evidence="8">
    <location>
        <begin position="1093"/>
        <end position="1102"/>
    </location>
</feature>
<feature type="compositionally biased region" description="Polar residues" evidence="8">
    <location>
        <begin position="564"/>
        <end position="573"/>
    </location>
</feature>
<feature type="coiled-coil region" evidence="7">
    <location>
        <begin position="1035"/>
        <end position="1069"/>
    </location>
</feature>
<evidence type="ECO:0008006" key="13">
    <source>
        <dbReference type="Google" id="ProtNLM"/>
    </source>
</evidence>
<feature type="compositionally biased region" description="Basic and acidic residues" evidence="8">
    <location>
        <begin position="958"/>
        <end position="971"/>
    </location>
</feature>
<dbReference type="GO" id="GO:0005516">
    <property type="term" value="F:calmodulin binding"/>
    <property type="evidence" value="ECO:0007669"/>
    <property type="project" value="InterPro"/>
</dbReference>
<dbReference type="GO" id="GO:0031122">
    <property type="term" value="P:cytoplasmic microtubule organization"/>
    <property type="evidence" value="ECO:0007669"/>
    <property type="project" value="TreeGrafter"/>
</dbReference>
<dbReference type="GO" id="GO:0031175">
    <property type="term" value="P:neuron projection development"/>
    <property type="evidence" value="ECO:0007669"/>
    <property type="project" value="InterPro"/>
</dbReference>
<evidence type="ECO:0000256" key="1">
    <source>
        <dbReference type="ARBA" id="ARBA00004245"/>
    </source>
</evidence>
<reference evidence="11" key="1">
    <citation type="submission" date="2021-12" db="EMBL/GenBank/DDBJ databases">
        <authorList>
            <person name="King R."/>
        </authorList>
    </citation>
    <scope>NUCLEOTIDE SEQUENCE</scope>
</reference>
<proteinExistence type="inferred from homology"/>
<dbReference type="PANTHER" id="PTHR21595">
    <property type="entry name" value="PATRONIN"/>
    <property type="match status" value="1"/>
</dbReference>
<feature type="region of interest" description="Disordered" evidence="8">
    <location>
        <begin position="758"/>
        <end position="828"/>
    </location>
</feature>
<feature type="compositionally biased region" description="Low complexity" evidence="8">
    <location>
        <begin position="1173"/>
        <end position="1184"/>
    </location>
</feature>
<feature type="compositionally biased region" description="Polar residues" evidence="8">
    <location>
        <begin position="370"/>
        <end position="386"/>
    </location>
</feature>
<feature type="compositionally biased region" description="Low complexity" evidence="8">
    <location>
        <begin position="547"/>
        <end position="563"/>
    </location>
</feature>
<dbReference type="PANTHER" id="PTHR21595:SF0">
    <property type="entry name" value="PATRONIN"/>
    <property type="match status" value="1"/>
</dbReference>
<protein>
    <recommendedName>
        <fullName evidence="13">Patronin</fullName>
    </recommendedName>
</protein>
<name>A0A9P0FW09_CHRIL</name>
<dbReference type="InterPro" id="IPR014797">
    <property type="entry name" value="CKK_CAMSAP"/>
</dbReference>
<comment type="domain">
    <text evidence="6">The CKK domain binds microtubules.</text>
</comment>
<dbReference type="InterPro" id="IPR022613">
    <property type="entry name" value="CH_CAMSAP_2"/>
</dbReference>
<feature type="compositionally biased region" description="Polar residues" evidence="8">
    <location>
        <begin position="947"/>
        <end position="957"/>
    </location>
</feature>
<evidence type="ECO:0000313" key="12">
    <source>
        <dbReference type="Proteomes" id="UP001154114"/>
    </source>
</evidence>
<feature type="domain" description="CKK" evidence="10">
    <location>
        <begin position="1293"/>
        <end position="1427"/>
    </location>
</feature>
<feature type="compositionally biased region" description="Polar residues" evidence="8">
    <location>
        <begin position="758"/>
        <end position="770"/>
    </location>
</feature>
<feature type="compositionally biased region" description="Low complexity" evidence="8">
    <location>
        <begin position="507"/>
        <end position="539"/>
    </location>
</feature>
<feature type="compositionally biased region" description="Polar residues" evidence="8">
    <location>
        <begin position="1197"/>
        <end position="1224"/>
    </location>
</feature>
<keyword evidence="3 6" id="KW-0493">Microtubule</keyword>
<dbReference type="Pfam" id="PF11971">
    <property type="entry name" value="CAMSAP_CH"/>
    <property type="match status" value="1"/>
</dbReference>
<feature type="region of interest" description="Disordered" evidence="8">
    <location>
        <begin position="507"/>
        <end position="586"/>
    </location>
</feature>
<feature type="domain" description="Calponin-homology (CH)" evidence="9">
    <location>
        <begin position="188"/>
        <end position="306"/>
    </location>
</feature>
<dbReference type="GO" id="GO:0051011">
    <property type="term" value="F:microtubule minus-end binding"/>
    <property type="evidence" value="ECO:0007669"/>
    <property type="project" value="TreeGrafter"/>
</dbReference>
<dbReference type="PROSITE" id="PS51508">
    <property type="entry name" value="CKK"/>
    <property type="match status" value="1"/>
</dbReference>
<feature type="compositionally biased region" description="Basic residues" evidence="8">
    <location>
        <begin position="1103"/>
        <end position="1115"/>
    </location>
</feature>
<feature type="region of interest" description="Disordered" evidence="8">
    <location>
        <begin position="645"/>
        <end position="712"/>
    </location>
</feature>
<evidence type="ECO:0000256" key="6">
    <source>
        <dbReference type="PROSITE-ProRule" id="PRU00841"/>
    </source>
</evidence>